<keyword evidence="12" id="KW-1185">Reference proteome</keyword>
<dbReference type="PROSITE" id="PS50109">
    <property type="entry name" value="HIS_KIN"/>
    <property type="match status" value="1"/>
</dbReference>
<feature type="transmembrane region" description="Helical" evidence="7">
    <location>
        <begin position="50"/>
        <end position="68"/>
    </location>
</feature>
<dbReference type="InterPro" id="IPR005467">
    <property type="entry name" value="His_kinase_dom"/>
</dbReference>
<sequence length="692" mass="77688">MGTKDESRRLAVRWPKSFSSALSVLLLIVAPAVAWLATGGSNAPGDSDRLRLFIIALITIAGWGLIIAKQQRQRAGRIEEERDLFFTLSLDIFCTMNPAGLFERINPAVLNILGRKPDALTEGVSLPEIVHPDDAGAVRQSLAELGQGRPAQFEARCRCGDGSWRWLSWSATPRVEEKRIYAVAHDITNRKSREETLRADSDFRKAMEDSVLTGLQAVSPDGRILYVNKAFSELVGWGGAELIGQMPPYVFWDENEREENWQRMRENMVHGAKTEGVELAVRRRDGRPMDVRQHVSPLVNSQGEQTGWMIAMTDITEQRRARAELQAANERITTVLDGLDAAVYVAEAASGDLLYSNRAYDSQHLRAGTTSRDAIPERELGDYPVDPRRLRSADVPRELFDGELQHPVTAQWFHIRERALRWVDGRIVRLVVATDITALKRAEELNREQEERLARTSRLITMGEMASTLAHELNQPLSAISNYSMGCVNRLKSGQFRLEDIVGAMEKASVQANRAGNIVRRIREFVRKSEPRRSIISLSQVTEEALGIAEIEARRLGTRIVTHLPDDLPPVLADRIMIEQVLMNLVKNAAEAMQDKPLDERVIHIDACEKHNSIEVSVTDRGSGISAEHLDELFSPFFTTKKEGMGMGLNICRSIIEFHKGRLWVDANPEGGCIFRFTLALENKLESDHDNN</sequence>
<evidence type="ECO:0000256" key="6">
    <source>
        <dbReference type="SAM" id="MobiDB-lite"/>
    </source>
</evidence>
<reference evidence="11 12" key="1">
    <citation type="submission" date="2024-07" db="EMBL/GenBank/DDBJ databases">
        <title>Uliginosibacterium paludis KCTC:42655.</title>
        <authorList>
            <person name="Kim M.K."/>
        </authorList>
    </citation>
    <scope>NUCLEOTIDE SEQUENCE [LARGE SCALE GENOMIC DNA]</scope>
    <source>
        <strain evidence="11 12">KCTC 42655</strain>
    </source>
</reference>
<comment type="catalytic activity">
    <reaction evidence="1">
        <text>ATP + protein L-histidine = ADP + protein N-phospho-L-histidine.</text>
        <dbReference type="EC" id="2.7.13.3"/>
    </reaction>
</comment>
<keyword evidence="7" id="KW-0812">Transmembrane</keyword>
<feature type="domain" description="Histidine kinase" evidence="8">
    <location>
        <begin position="468"/>
        <end position="683"/>
    </location>
</feature>
<dbReference type="Proteomes" id="UP001548590">
    <property type="component" value="Unassembled WGS sequence"/>
</dbReference>
<dbReference type="InterPro" id="IPR004358">
    <property type="entry name" value="Sig_transdc_His_kin-like_C"/>
</dbReference>
<evidence type="ECO:0000256" key="5">
    <source>
        <dbReference type="ARBA" id="ARBA00022777"/>
    </source>
</evidence>
<dbReference type="SUPFAM" id="SSF55785">
    <property type="entry name" value="PYP-like sensor domain (PAS domain)"/>
    <property type="match status" value="3"/>
</dbReference>
<evidence type="ECO:0000256" key="2">
    <source>
        <dbReference type="ARBA" id="ARBA00012438"/>
    </source>
</evidence>
<keyword evidence="7" id="KW-1133">Transmembrane helix</keyword>
<evidence type="ECO:0000256" key="4">
    <source>
        <dbReference type="ARBA" id="ARBA00022679"/>
    </source>
</evidence>
<dbReference type="SUPFAM" id="SSF47384">
    <property type="entry name" value="Homodimeric domain of signal transducing histidine kinase"/>
    <property type="match status" value="1"/>
</dbReference>
<dbReference type="InterPro" id="IPR013767">
    <property type="entry name" value="PAS_fold"/>
</dbReference>
<keyword evidence="5" id="KW-0418">Kinase</keyword>
<dbReference type="InterPro" id="IPR036097">
    <property type="entry name" value="HisK_dim/P_sf"/>
</dbReference>
<feature type="domain" description="PAS" evidence="9">
    <location>
        <begin position="199"/>
        <end position="271"/>
    </location>
</feature>
<dbReference type="Gene3D" id="3.30.565.10">
    <property type="entry name" value="Histidine kinase-like ATPase, C-terminal domain"/>
    <property type="match status" value="1"/>
</dbReference>
<evidence type="ECO:0000313" key="11">
    <source>
        <dbReference type="EMBL" id="MET1490435.1"/>
    </source>
</evidence>
<dbReference type="InterPro" id="IPR036890">
    <property type="entry name" value="HATPase_C_sf"/>
</dbReference>
<name>A0ABV2CR87_9RHOO</name>
<evidence type="ECO:0000313" key="12">
    <source>
        <dbReference type="Proteomes" id="UP001548590"/>
    </source>
</evidence>
<dbReference type="InterPro" id="IPR003594">
    <property type="entry name" value="HATPase_dom"/>
</dbReference>
<comment type="caution">
    <text evidence="11">The sequence shown here is derived from an EMBL/GenBank/DDBJ whole genome shotgun (WGS) entry which is preliminary data.</text>
</comment>
<dbReference type="PROSITE" id="PS50113">
    <property type="entry name" value="PAC"/>
    <property type="match status" value="1"/>
</dbReference>
<feature type="domain" description="PAC" evidence="10">
    <location>
        <begin position="275"/>
        <end position="327"/>
    </location>
</feature>
<dbReference type="Pfam" id="PF00989">
    <property type="entry name" value="PAS"/>
    <property type="match status" value="1"/>
</dbReference>
<keyword evidence="7" id="KW-0472">Membrane</keyword>
<protein>
    <recommendedName>
        <fullName evidence="2">histidine kinase</fullName>
        <ecNumber evidence="2">2.7.13.3</ecNumber>
    </recommendedName>
</protein>
<dbReference type="CDD" id="cd00130">
    <property type="entry name" value="PAS"/>
    <property type="match status" value="2"/>
</dbReference>
<feature type="region of interest" description="Disordered" evidence="6">
    <location>
        <begin position="366"/>
        <end position="387"/>
    </location>
</feature>
<evidence type="ECO:0000259" key="10">
    <source>
        <dbReference type="PROSITE" id="PS50113"/>
    </source>
</evidence>
<dbReference type="SUPFAM" id="SSF55874">
    <property type="entry name" value="ATPase domain of HSP90 chaperone/DNA topoisomerase II/histidine kinase"/>
    <property type="match status" value="1"/>
</dbReference>
<dbReference type="InterPro" id="IPR052162">
    <property type="entry name" value="Sensor_kinase/Photoreceptor"/>
</dbReference>
<dbReference type="Pfam" id="PF08447">
    <property type="entry name" value="PAS_3"/>
    <property type="match status" value="1"/>
</dbReference>
<gene>
    <name evidence="11" type="ORF">ABVT11_11420</name>
</gene>
<evidence type="ECO:0000256" key="3">
    <source>
        <dbReference type="ARBA" id="ARBA00022553"/>
    </source>
</evidence>
<feature type="compositionally biased region" description="Basic and acidic residues" evidence="6">
    <location>
        <begin position="374"/>
        <end position="387"/>
    </location>
</feature>
<evidence type="ECO:0000256" key="7">
    <source>
        <dbReference type="SAM" id="Phobius"/>
    </source>
</evidence>
<proteinExistence type="predicted"/>
<dbReference type="InterPro" id="IPR000014">
    <property type="entry name" value="PAS"/>
</dbReference>
<dbReference type="EC" id="2.7.13.3" evidence="2"/>
<dbReference type="InterPro" id="IPR001610">
    <property type="entry name" value="PAC"/>
</dbReference>
<dbReference type="EMBL" id="JBEWLZ010000005">
    <property type="protein sequence ID" value="MET1490435.1"/>
    <property type="molecule type" value="Genomic_DNA"/>
</dbReference>
<dbReference type="SMART" id="SM00387">
    <property type="entry name" value="HATPase_c"/>
    <property type="match status" value="1"/>
</dbReference>
<organism evidence="11 12">
    <name type="scientific">Uliginosibacterium paludis</name>
    <dbReference type="NCBI Taxonomy" id="1615952"/>
    <lineage>
        <taxon>Bacteria</taxon>
        <taxon>Pseudomonadati</taxon>
        <taxon>Pseudomonadota</taxon>
        <taxon>Betaproteobacteria</taxon>
        <taxon>Rhodocyclales</taxon>
        <taxon>Zoogloeaceae</taxon>
        <taxon>Uliginosibacterium</taxon>
    </lineage>
</organism>
<dbReference type="Pfam" id="PF00512">
    <property type="entry name" value="HisKA"/>
    <property type="match status" value="1"/>
</dbReference>
<dbReference type="Gene3D" id="1.10.287.130">
    <property type="match status" value="1"/>
</dbReference>
<evidence type="ECO:0000259" key="9">
    <source>
        <dbReference type="PROSITE" id="PS50112"/>
    </source>
</evidence>
<dbReference type="Gene3D" id="3.30.450.20">
    <property type="entry name" value="PAS domain"/>
    <property type="match status" value="3"/>
</dbReference>
<dbReference type="InterPro" id="IPR013655">
    <property type="entry name" value="PAS_fold_3"/>
</dbReference>
<dbReference type="InterPro" id="IPR000700">
    <property type="entry name" value="PAS-assoc_C"/>
</dbReference>
<dbReference type="RefSeq" id="WP_345929003.1">
    <property type="nucleotide sequence ID" value="NZ_JBDIVF010000008.1"/>
</dbReference>
<dbReference type="SMART" id="SM00388">
    <property type="entry name" value="HisKA"/>
    <property type="match status" value="1"/>
</dbReference>
<dbReference type="PROSITE" id="PS50112">
    <property type="entry name" value="PAS"/>
    <property type="match status" value="2"/>
</dbReference>
<dbReference type="CDD" id="cd00082">
    <property type="entry name" value="HisKA"/>
    <property type="match status" value="1"/>
</dbReference>
<dbReference type="InterPro" id="IPR035965">
    <property type="entry name" value="PAS-like_dom_sf"/>
</dbReference>
<evidence type="ECO:0000259" key="8">
    <source>
        <dbReference type="PROSITE" id="PS50109"/>
    </source>
</evidence>
<dbReference type="PRINTS" id="PR00344">
    <property type="entry name" value="BCTRLSENSOR"/>
</dbReference>
<dbReference type="PANTHER" id="PTHR43304">
    <property type="entry name" value="PHYTOCHROME-LIKE PROTEIN CPH1"/>
    <property type="match status" value="1"/>
</dbReference>
<keyword evidence="4" id="KW-0808">Transferase</keyword>
<feature type="domain" description="PAS" evidence="9">
    <location>
        <begin position="96"/>
        <end position="149"/>
    </location>
</feature>
<dbReference type="PANTHER" id="PTHR43304:SF1">
    <property type="entry name" value="PAC DOMAIN-CONTAINING PROTEIN"/>
    <property type="match status" value="1"/>
</dbReference>
<dbReference type="NCBIfam" id="TIGR00229">
    <property type="entry name" value="sensory_box"/>
    <property type="match status" value="2"/>
</dbReference>
<dbReference type="InterPro" id="IPR003661">
    <property type="entry name" value="HisK_dim/P_dom"/>
</dbReference>
<keyword evidence="3" id="KW-0597">Phosphoprotein</keyword>
<dbReference type="SMART" id="SM00091">
    <property type="entry name" value="PAS"/>
    <property type="match status" value="2"/>
</dbReference>
<evidence type="ECO:0000256" key="1">
    <source>
        <dbReference type="ARBA" id="ARBA00000085"/>
    </source>
</evidence>
<dbReference type="SMART" id="SM00086">
    <property type="entry name" value="PAC"/>
    <property type="match status" value="3"/>
</dbReference>
<accession>A0ABV2CR87</accession>
<dbReference type="Pfam" id="PF02518">
    <property type="entry name" value="HATPase_c"/>
    <property type="match status" value="1"/>
</dbReference>